<evidence type="ECO:0000256" key="4">
    <source>
        <dbReference type="ARBA" id="ARBA00022723"/>
    </source>
</evidence>
<evidence type="ECO:0000256" key="3">
    <source>
        <dbReference type="ARBA" id="ARBA00022679"/>
    </source>
</evidence>
<comment type="caution">
    <text evidence="15">The sequence shown here is derived from an EMBL/GenBank/DDBJ whole genome shotgun (WGS) entry which is preliminary data.</text>
</comment>
<evidence type="ECO:0000256" key="6">
    <source>
        <dbReference type="ARBA" id="ARBA00022777"/>
    </source>
</evidence>
<evidence type="ECO:0000259" key="13">
    <source>
        <dbReference type="Pfam" id="PF08544"/>
    </source>
</evidence>
<dbReference type="FunFam" id="3.30.70.890:FF:000001">
    <property type="entry name" value="Galactokinase"/>
    <property type="match status" value="1"/>
</dbReference>
<dbReference type="InterPro" id="IPR013750">
    <property type="entry name" value="GHMP_kinase_C_dom"/>
</dbReference>
<keyword evidence="4" id="KW-0479">Metal-binding</keyword>
<evidence type="ECO:0000256" key="5">
    <source>
        <dbReference type="ARBA" id="ARBA00022741"/>
    </source>
</evidence>
<keyword evidence="10" id="KW-0119">Carbohydrate metabolism</keyword>
<dbReference type="GO" id="GO:0004335">
    <property type="term" value="F:galactokinase activity"/>
    <property type="evidence" value="ECO:0007669"/>
    <property type="project" value="UniProtKB-UniRule"/>
</dbReference>
<feature type="domain" description="GHMP kinase N-terminal" evidence="12">
    <location>
        <begin position="118"/>
        <end position="205"/>
    </location>
</feature>
<dbReference type="InterPro" id="IPR006206">
    <property type="entry name" value="Mevalonate/galactokinase"/>
</dbReference>
<evidence type="ECO:0000256" key="10">
    <source>
        <dbReference type="ARBA" id="ARBA00023277"/>
    </source>
</evidence>
<dbReference type="AlphaFoldDB" id="A0AAX0WHX1"/>
<evidence type="ECO:0000256" key="2">
    <source>
        <dbReference type="ARBA" id="ARBA00022490"/>
    </source>
</evidence>
<evidence type="ECO:0000313" key="16">
    <source>
        <dbReference type="Proteomes" id="UP000236075"/>
    </source>
</evidence>
<dbReference type="InterPro" id="IPR006204">
    <property type="entry name" value="GHMP_kinase_N_dom"/>
</dbReference>
<dbReference type="Pfam" id="PF08544">
    <property type="entry name" value="GHMP_kinases_C"/>
    <property type="match status" value="1"/>
</dbReference>
<keyword evidence="3" id="KW-0808">Transferase</keyword>
<dbReference type="SUPFAM" id="SSF55060">
    <property type="entry name" value="GHMP Kinase, C-terminal domain"/>
    <property type="match status" value="1"/>
</dbReference>
<dbReference type="InterPro" id="IPR019741">
    <property type="entry name" value="Galactokinase_CS"/>
</dbReference>
<dbReference type="NCBIfam" id="TIGR00131">
    <property type="entry name" value="gal_kin"/>
    <property type="match status" value="1"/>
</dbReference>
<keyword evidence="9" id="KW-0299">Galactose metabolism</keyword>
<evidence type="ECO:0000313" key="15">
    <source>
        <dbReference type="EMBL" id="PNC98865.1"/>
    </source>
</evidence>
<dbReference type="PRINTS" id="PR00959">
    <property type="entry name" value="MEVGALKINASE"/>
</dbReference>
<dbReference type="PROSITE" id="PS00627">
    <property type="entry name" value="GHMP_KINASES_ATP"/>
    <property type="match status" value="1"/>
</dbReference>
<dbReference type="GO" id="GO:0005524">
    <property type="term" value="F:ATP binding"/>
    <property type="evidence" value="ECO:0007669"/>
    <property type="project" value="UniProtKB-UniRule"/>
</dbReference>
<evidence type="ECO:0000256" key="8">
    <source>
        <dbReference type="ARBA" id="ARBA00022842"/>
    </source>
</evidence>
<proteinExistence type="inferred from homology"/>
<evidence type="ECO:0000259" key="14">
    <source>
        <dbReference type="Pfam" id="PF10509"/>
    </source>
</evidence>
<feature type="domain" description="GHMP kinase C-terminal" evidence="13">
    <location>
        <begin position="306"/>
        <end position="383"/>
    </location>
</feature>
<dbReference type="Proteomes" id="UP000236075">
    <property type="component" value="Unassembled WGS sequence"/>
</dbReference>
<accession>A0AAX0WHX1</accession>
<keyword evidence="5" id="KW-0547">Nucleotide-binding</keyword>
<evidence type="ECO:0000256" key="1">
    <source>
        <dbReference type="ARBA" id="ARBA00006566"/>
    </source>
</evidence>
<dbReference type="PRINTS" id="PR00473">
    <property type="entry name" value="GALCTOKINASE"/>
</dbReference>
<dbReference type="Gene3D" id="3.30.70.890">
    <property type="entry name" value="GHMP kinase, C-terminal domain"/>
    <property type="match status" value="1"/>
</dbReference>
<dbReference type="Pfam" id="PF00288">
    <property type="entry name" value="GHMP_kinases_N"/>
    <property type="match status" value="1"/>
</dbReference>
<dbReference type="InterPro" id="IPR014721">
    <property type="entry name" value="Ribsml_uS5_D2-typ_fold_subgr"/>
</dbReference>
<dbReference type="GO" id="GO:0006012">
    <property type="term" value="P:galactose metabolic process"/>
    <property type="evidence" value="ECO:0007669"/>
    <property type="project" value="UniProtKB-UniRule"/>
</dbReference>
<gene>
    <name evidence="15" type="primary">galK</name>
    <name evidence="15" type="ORF">CXT95_11335</name>
</gene>
<dbReference type="InterPro" id="IPR000705">
    <property type="entry name" value="Galactokinase"/>
</dbReference>
<dbReference type="PANTHER" id="PTHR10457:SF7">
    <property type="entry name" value="GALACTOKINASE-RELATED"/>
    <property type="match status" value="1"/>
</dbReference>
<dbReference type="PIRSF" id="PIRSF000530">
    <property type="entry name" value="Galactokinase"/>
    <property type="match status" value="1"/>
</dbReference>
<dbReference type="EC" id="2.7.1.6" evidence="11"/>
<dbReference type="SUPFAM" id="SSF54211">
    <property type="entry name" value="Ribosomal protein S5 domain 2-like"/>
    <property type="match status" value="1"/>
</dbReference>
<reference evidence="15 16" key="1">
    <citation type="journal article" date="2017" name="BMC Genomics">
        <title>Genome sequencing of 39 Akkermansia muciniphila isolates reveals its population structure, genomic and functional diverisity, and global distribution in mammalian gut microbiotas.</title>
        <authorList>
            <person name="Guo X."/>
            <person name="Li S."/>
            <person name="Zhang J."/>
            <person name="Wu F."/>
            <person name="Li X."/>
            <person name="Wu D."/>
            <person name="Zhang M."/>
            <person name="Ou Z."/>
            <person name="Jie Z."/>
            <person name="Yan Q."/>
            <person name="Li P."/>
            <person name="Yi J."/>
            <person name="Peng Y."/>
        </authorList>
    </citation>
    <scope>NUCLEOTIDE SEQUENCE [LARGE SCALE GENOMIC DNA]</scope>
    <source>
        <strain evidence="15 16">GP28</strain>
    </source>
</reference>
<dbReference type="Pfam" id="PF10509">
    <property type="entry name" value="GalKase_gal_bdg"/>
    <property type="match status" value="1"/>
</dbReference>
<keyword evidence="8" id="KW-0460">Magnesium</keyword>
<evidence type="ECO:0000256" key="11">
    <source>
        <dbReference type="NCBIfam" id="TIGR00131"/>
    </source>
</evidence>
<name>A0AAX0WHX1_9BACT</name>
<dbReference type="InterPro" id="IPR020568">
    <property type="entry name" value="Ribosomal_Su5_D2-typ_SF"/>
</dbReference>
<evidence type="ECO:0000256" key="9">
    <source>
        <dbReference type="ARBA" id="ARBA00023144"/>
    </source>
</evidence>
<dbReference type="PANTHER" id="PTHR10457">
    <property type="entry name" value="MEVALONATE KINASE/GALACTOKINASE"/>
    <property type="match status" value="1"/>
</dbReference>
<dbReference type="PROSITE" id="PS00106">
    <property type="entry name" value="GALACTOKINASE"/>
    <property type="match status" value="1"/>
</dbReference>
<evidence type="ECO:0000259" key="12">
    <source>
        <dbReference type="Pfam" id="PF00288"/>
    </source>
</evidence>
<protein>
    <recommendedName>
        <fullName evidence="11">Galactokinase</fullName>
        <ecNumber evidence="11">2.7.1.6</ecNumber>
    </recommendedName>
</protein>
<keyword evidence="2" id="KW-0963">Cytoplasm</keyword>
<keyword evidence="7" id="KW-0067">ATP-binding</keyword>
<dbReference type="EMBL" id="PJLB01000013">
    <property type="protein sequence ID" value="PNC98865.1"/>
    <property type="molecule type" value="Genomic_DNA"/>
</dbReference>
<dbReference type="GO" id="GO:0046872">
    <property type="term" value="F:metal ion binding"/>
    <property type="evidence" value="ECO:0007669"/>
    <property type="project" value="UniProtKB-KW"/>
</dbReference>
<evidence type="ECO:0000256" key="7">
    <source>
        <dbReference type="ARBA" id="ARBA00022840"/>
    </source>
</evidence>
<dbReference type="InterPro" id="IPR019539">
    <property type="entry name" value="GalKase_N"/>
</dbReference>
<keyword evidence="6" id="KW-0418">Kinase</keyword>
<feature type="domain" description="Galactokinase N-terminal" evidence="14">
    <location>
        <begin position="37"/>
        <end position="84"/>
    </location>
</feature>
<comment type="similarity">
    <text evidence="1">Belongs to the GHMP kinase family. GalK subfamily.</text>
</comment>
<sequence>MPDRDFNLEVRKGMGQNQSTMDLVQREISKETVTPYFIEYFGQAPTHVAAAPGRVNLIGEHTDYNNGFVMPMALDNHCVVAVAPSPVGKHRFCGSLGDQIHEIAVEDALVPGEPFWSNYVRGVLANLHRRGIEIGPVDMLIDSNVPRGGGLSSSAALEVAVCTALAAFAGVEIDPKEVALIGQAVEHEFVNVPCGIMDQFISANGKKGMALKLDCATLEYELVPMNNESVSVLVLDSAVKHSLADGAYGQRRKQCEEASSIMGVPSLREATLELLESFREQLGDVRYRRARHVIGENARVNAFANALSRGDWDEAGVAMRGSHASLRDDYEVSCAEVDTLVSLCDRIPSASSIYGARMTGGGFGGCIVALVKTEDVEKVAQELLDGYCQETGIETTYLVTRAGEGARVLYQA</sequence>
<dbReference type="GO" id="GO:0005829">
    <property type="term" value="C:cytosol"/>
    <property type="evidence" value="ECO:0007669"/>
    <property type="project" value="TreeGrafter"/>
</dbReference>
<dbReference type="FunFam" id="3.30.230.10:FF:000017">
    <property type="entry name" value="Galactokinase"/>
    <property type="match status" value="1"/>
</dbReference>
<organism evidence="15 16">
    <name type="scientific">Akkermansia muciniphila</name>
    <dbReference type="NCBI Taxonomy" id="239935"/>
    <lineage>
        <taxon>Bacteria</taxon>
        <taxon>Pseudomonadati</taxon>
        <taxon>Verrucomicrobiota</taxon>
        <taxon>Verrucomicrobiia</taxon>
        <taxon>Verrucomicrobiales</taxon>
        <taxon>Akkermansiaceae</taxon>
        <taxon>Akkermansia</taxon>
    </lineage>
</organism>
<dbReference type="Gene3D" id="3.30.230.10">
    <property type="match status" value="1"/>
</dbReference>
<dbReference type="InterPro" id="IPR006203">
    <property type="entry name" value="GHMP_knse_ATP-bd_CS"/>
</dbReference>
<dbReference type="InterPro" id="IPR036554">
    <property type="entry name" value="GHMP_kinase_C_sf"/>
</dbReference>